<dbReference type="CDD" id="cd02440">
    <property type="entry name" value="AdoMet_MTases"/>
    <property type="match status" value="1"/>
</dbReference>
<dbReference type="SUPFAM" id="SSF53335">
    <property type="entry name" value="S-adenosyl-L-methionine-dependent methyltransferases"/>
    <property type="match status" value="1"/>
</dbReference>
<evidence type="ECO:0000313" key="2">
    <source>
        <dbReference type="Proteomes" id="UP000229896"/>
    </source>
</evidence>
<dbReference type="Proteomes" id="UP000229896">
    <property type="component" value="Unassembled WGS sequence"/>
</dbReference>
<dbReference type="InterPro" id="IPR019012">
    <property type="entry name" value="RNA_cap_Gua-N2-MeTrfase"/>
</dbReference>
<gene>
    <name evidence="1" type="ORF">COT12_00895</name>
</gene>
<dbReference type="Pfam" id="PF09445">
    <property type="entry name" value="Methyltransf_15"/>
    <property type="match status" value="1"/>
</dbReference>
<comment type="caution">
    <text evidence="1">The sequence shown here is derived from an EMBL/GenBank/DDBJ whole genome shotgun (WGS) entry which is preliminary data.</text>
</comment>
<protein>
    <submittedName>
        <fullName evidence="1">Uncharacterized protein</fullName>
    </submittedName>
</protein>
<dbReference type="AlphaFoldDB" id="A0A2M6YCP1"/>
<accession>A0A2M6YCP1</accession>
<organism evidence="1 2">
    <name type="scientific">Candidatus Berkelbacteria bacterium CG08_land_8_20_14_0_20_39_8</name>
    <dbReference type="NCBI Taxonomy" id="1974511"/>
    <lineage>
        <taxon>Bacteria</taxon>
        <taxon>Candidatus Berkelbacteria</taxon>
    </lineage>
</organism>
<dbReference type="EMBL" id="PEXI01000031">
    <property type="protein sequence ID" value="PIU24462.1"/>
    <property type="molecule type" value="Genomic_DNA"/>
</dbReference>
<dbReference type="GO" id="GO:0036261">
    <property type="term" value="P:7-methylguanosine cap hypermethylation"/>
    <property type="evidence" value="ECO:0007669"/>
    <property type="project" value="InterPro"/>
</dbReference>
<evidence type="ECO:0000313" key="1">
    <source>
        <dbReference type="EMBL" id="PIU24462.1"/>
    </source>
</evidence>
<sequence length="404" mass="45553">MNYYFILGRENKISQKELESVLAGFDFGFSPKYTSILSDHVLEIKLDIGTDQIKKLIDILGGTVKIFQKITAGDENIADLLRRENFSGKLIFGLSNYTNSKIDVFKIALQVKKSLKKSLRIIAGKDDDKLSSAQSFQYNMDGKNIEYGIFPGGVGKLIAVQNIDLWTEFDYGKPRSDAKSGMLPPKLARMMVNIAADQKSKFKNLDQSDKLDTRNCSDFVVVDPFCGSGNILLQALALGCDIIGSDISEKAVADTKANISWQTQNSKFKTQNCNLKFIISREDATKFDFSKINQDFIIVSEPYLGRPRNAKLRIEEEAEAKKEISKLYLDFLSNLKLTANSNNIKAICLVFPLFELANGKRISIFAEIVDFFFEIGYTSIYPPMEYGRDYQVVKREIVVLKVRS</sequence>
<name>A0A2M6YCP1_9BACT</name>
<proteinExistence type="predicted"/>
<reference evidence="2" key="1">
    <citation type="submission" date="2017-09" db="EMBL/GenBank/DDBJ databases">
        <title>Depth-based differentiation of microbial function through sediment-hosted aquifers and enrichment of novel symbionts in the deep terrestrial subsurface.</title>
        <authorList>
            <person name="Probst A.J."/>
            <person name="Ladd B."/>
            <person name="Jarett J.K."/>
            <person name="Geller-Mcgrath D.E."/>
            <person name="Sieber C.M.K."/>
            <person name="Emerson J.B."/>
            <person name="Anantharaman K."/>
            <person name="Thomas B.C."/>
            <person name="Malmstrom R."/>
            <person name="Stieglmeier M."/>
            <person name="Klingl A."/>
            <person name="Woyke T."/>
            <person name="Ryan C.M."/>
            <person name="Banfield J.F."/>
        </authorList>
    </citation>
    <scope>NUCLEOTIDE SEQUENCE [LARGE SCALE GENOMIC DNA]</scope>
</reference>
<dbReference type="InterPro" id="IPR029063">
    <property type="entry name" value="SAM-dependent_MTases_sf"/>
</dbReference>
<dbReference type="Gene3D" id="3.40.50.150">
    <property type="entry name" value="Vaccinia Virus protein VP39"/>
    <property type="match status" value="1"/>
</dbReference>
<dbReference type="GO" id="GO:0008168">
    <property type="term" value="F:methyltransferase activity"/>
    <property type="evidence" value="ECO:0007669"/>
    <property type="project" value="InterPro"/>
</dbReference>